<accession>A0A4R5CFW7</accession>
<protein>
    <submittedName>
        <fullName evidence="3">DUF3347 domain-containing protein</fullName>
    </submittedName>
</protein>
<name>A0A4R5CFW7_9FLAO</name>
<dbReference type="RefSeq" id="WP_132003519.1">
    <property type="nucleotide sequence ID" value="NZ_SMFK01000003.1"/>
</dbReference>
<evidence type="ECO:0000256" key="1">
    <source>
        <dbReference type="SAM" id="SignalP"/>
    </source>
</evidence>
<evidence type="ECO:0000313" key="3">
    <source>
        <dbReference type="EMBL" id="TDD97886.1"/>
    </source>
</evidence>
<organism evidence="3 4">
    <name type="scientific">Flavobacterium cellulosilyticum</name>
    <dbReference type="NCBI Taxonomy" id="2541731"/>
    <lineage>
        <taxon>Bacteria</taxon>
        <taxon>Pseudomonadati</taxon>
        <taxon>Bacteroidota</taxon>
        <taxon>Flavobacteriia</taxon>
        <taxon>Flavobacteriales</taxon>
        <taxon>Flavobacteriaceae</taxon>
        <taxon>Flavobacterium</taxon>
    </lineage>
</organism>
<evidence type="ECO:0000259" key="2">
    <source>
        <dbReference type="Pfam" id="PF11827"/>
    </source>
</evidence>
<dbReference type="InterPro" id="IPR021782">
    <property type="entry name" value="DUF3347"/>
</dbReference>
<dbReference type="AlphaFoldDB" id="A0A4R5CFW7"/>
<sequence>MKNLKMSIATMVLLMVSFANAQEKEKMNHDHGNMKMDHSTMKMDKMNNTKAEAVLADYFILKDALVGDDSKKAAQAGSKLMVSLKAFDVTSYNKEQQKELVDIIEDAVENAEHISKSPIAHQREHFKTLSTDITDMVAITGTKNKLYQQFCPMYDKGSAWLSTSNEVKNPYYGSKMLKCGKVQKEINN</sequence>
<proteinExistence type="predicted"/>
<evidence type="ECO:0000313" key="4">
    <source>
        <dbReference type="Proteomes" id="UP000295479"/>
    </source>
</evidence>
<reference evidence="3 4" key="1">
    <citation type="submission" date="2019-03" db="EMBL/GenBank/DDBJ databases">
        <title>Flavobacterium AR-3-4 sp. nov. isolated from arctic soil.</title>
        <authorList>
            <person name="Chaudhary D.K."/>
        </authorList>
    </citation>
    <scope>NUCLEOTIDE SEQUENCE [LARGE SCALE GENOMIC DNA]</scope>
    <source>
        <strain evidence="3 4">AR-3-4</strain>
    </source>
</reference>
<comment type="caution">
    <text evidence="3">The sequence shown here is derived from an EMBL/GenBank/DDBJ whole genome shotgun (WGS) entry which is preliminary data.</text>
</comment>
<feature type="signal peptide" evidence="1">
    <location>
        <begin position="1"/>
        <end position="21"/>
    </location>
</feature>
<dbReference type="Pfam" id="PF11827">
    <property type="entry name" value="DUF3347"/>
    <property type="match status" value="1"/>
</dbReference>
<keyword evidence="1" id="KW-0732">Signal</keyword>
<gene>
    <name evidence="3" type="ORF">E0F76_07235</name>
</gene>
<feature type="domain" description="DUF3347" evidence="2">
    <location>
        <begin position="54"/>
        <end position="144"/>
    </location>
</feature>
<dbReference type="Proteomes" id="UP000295479">
    <property type="component" value="Unassembled WGS sequence"/>
</dbReference>
<keyword evidence="4" id="KW-1185">Reference proteome</keyword>
<dbReference type="EMBL" id="SMFK01000003">
    <property type="protein sequence ID" value="TDD97886.1"/>
    <property type="molecule type" value="Genomic_DNA"/>
</dbReference>
<dbReference type="OrthoDB" id="5513217at2"/>
<feature type="chain" id="PRO_5021005441" evidence="1">
    <location>
        <begin position="22"/>
        <end position="188"/>
    </location>
</feature>